<organism evidence="2 3">
    <name type="scientific">Mucilaginibacter dorajii</name>
    <dbReference type="NCBI Taxonomy" id="692994"/>
    <lineage>
        <taxon>Bacteria</taxon>
        <taxon>Pseudomonadati</taxon>
        <taxon>Bacteroidota</taxon>
        <taxon>Sphingobacteriia</taxon>
        <taxon>Sphingobacteriales</taxon>
        <taxon>Sphingobacteriaceae</taxon>
        <taxon>Mucilaginibacter</taxon>
    </lineage>
</organism>
<evidence type="ECO:0000313" key="2">
    <source>
        <dbReference type="EMBL" id="GAA3986031.1"/>
    </source>
</evidence>
<accession>A0ABP7QR45</accession>
<keyword evidence="3" id="KW-1185">Reference proteome</keyword>
<protein>
    <recommendedName>
        <fullName evidence="1">DUF4126 domain-containing protein</fullName>
    </recommendedName>
</protein>
<sequence length="161" mass="16561">MKLKISEPFWQVVGLGALAGMRSTAAPAIASHILSHHQSRQLDHSPLQFMQSKNVALALKVLAVGEVIGDKLPSTPNRIKRSSIGFRMLSGALAGASVYKAIGGKAAMGALIGGASALASTFGSFYLRKGAVKTSHVMDPLVGAIEDALVIGSGIELANAA</sequence>
<comment type="caution">
    <text evidence="2">The sequence shown here is derived from an EMBL/GenBank/DDBJ whole genome shotgun (WGS) entry which is preliminary data.</text>
</comment>
<gene>
    <name evidence="2" type="ORF">GCM10022210_43000</name>
</gene>
<dbReference type="Proteomes" id="UP001500742">
    <property type="component" value="Unassembled WGS sequence"/>
</dbReference>
<name>A0ABP7QR45_9SPHI</name>
<dbReference type="InterPro" id="IPR025196">
    <property type="entry name" value="DUF4126"/>
</dbReference>
<dbReference type="EMBL" id="BAAAZC010000029">
    <property type="protein sequence ID" value="GAA3986031.1"/>
    <property type="molecule type" value="Genomic_DNA"/>
</dbReference>
<evidence type="ECO:0000259" key="1">
    <source>
        <dbReference type="Pfam" id="PF13548"/>
    </source>
</evidence>
<reference evidence="3" key="1">
    <citation type="journal article" date="2019" name="Int. J. Syst. Evol. Microbiol.">
        <title>The Global Catalogue of Microorganisms (GCM) 10K type strain sequencing project: providing services to taxonomists for standard genome sequencing and annotation.</title>
        <authorList>
            <consortium name="The Broad Institute Genomics Platform"/>
            <consortium name="The Broad Institute Genome Sequencing Center for Infectious Disease"/>
            <person name="Wu L."/>
            <person name="Ma J."/>
        </authorList>
    </citation>
    <scope>NUCLEOTIDE SEQUENCE [LARGE SCALE GENOMIC DNA]</scope>
    <source>
        <strain evidence="3">JCM 16601</strain>
    </source>
</reference>
<dbReference type="RefSeq" id="WP_259089337.1">
    <property type="nucleotide sequence ID" value="NZ_BAAAZC010000029.1"/>
</dbReference>
<evidence type="ECO:0000313" key="3">
    <source>
        <dbReference type="Proteomes" id="UP001500742"/>
    </source>
</evidence>
<proteinExistence type="predicted"/>
<dbReference type="Pfam" id="PF13548">
    <property type="entry name" value="DUF4126"/>
    <property type="match status" value="1"/>
</dbReference>
<feature type="domain" description="DUF4126" evidence="1">
    <location>
        <begin position="12"/>
        <end position="152"/>
    </location>
</feature>